<evidence type="ECO:0000313" key="2">
    <source>
        <dbReference type="EMBL" id="KAH7982548.1"/>
    </source>
</evidence>
<dbReference type="AlphaFoldDB" id="A0A9D4T7N5"/>
<organism evidence="2 3">
    <name type="scientific">Rhipicephalus sanguineus</name>
    <name type="common">Brown dog tick</name>
    <name type="synonym">Ixodes sanguineus</name>
    <dbReference type="NCBI Taxonomy" id="34632"/>
    <lineage>
        <taxon>Eukaryota</taxon>
        <taxon>Metazoa</taxon>
        <taxon>Ecdysozoa</taxon>
        <taxon>Arthropoda</taxon>
        <taxon>Chelicerata</taxon>
        <taxon>Arachnida</taxon>
        <taxon>Acari</taxon>
        <taxon>Parasitiformes</taxon>
        <taxon>Ixodida</taxon>
        <taxon>Ixodoidea</taxon>
        <taxon>Ixodidae</taxon>
        <taxon>Rhipicephalinae</taxon>
        <taxon>Rhipicephalus</taxon>
        <taxon>Rhipicephalus</taxon>
    </lineage>
</organism>
<feature type="region of interest" description="Disordered" evidence="1">
    <location>
        <begin position="136"/>
        <end position="176"/>
    </location>
</feature>
<reference evidence="2" key="1">
    <citation type="journal article" date="2020" name="Cell">
        <title>Large-Scale Comparative Analyses of Tick Genomes Elucidate Their Genetic Diversity and Vector Capacities.</title>
        <authorList>
            <consortium name="Tick Genome and Microbiome Consortium (TIGMIC)"/>
            <person name="Jia N."/>
            <person name="Wang J."/>
            <person name="Shi W."/>
            <person name="Du L."/>
            <person name="Sun Y."/>
            <person name="Zhan W."/>
            <person name="Jiang J.F."/>
            <person name="Wang Q."/>
            <person name="Zhang B."/>
            <person name="Ji P."/>
            <person name="Bell-Sakyi L."/>
            <person name="Cui X.M."/>
            <person name="Yuan T.T."/>
            <person name="Jiang B.G."/>
            <person name="Yang W.F."/>
            <person name="Lam T.T."/>
            <person name="Chang Q.C."/>
            <person name="Ding S.J."/>
            <person name="Wang X.J."/>
            <person name="Zhu J.G."/>
            <person name="Ruan X.D."/>
            <person name="Zhao L."/>
            <person name="Wei J.T."/>
            <person name="Ye R.Z."/>
            <person name="Que T.C."/>
            <person name="Du C.H."/>
            <person name="Zhou Y.H."/>
            <person name="Cheng J.X."/>
            <person name="Dai P.F."/>
            <person name="Guo W.B."/>
            <person name="Han X.H."/>
            <person name="Huang E.J."/>
            <person name="Li L.F."/>
            <person name="Wei W."/>
            <person name="Gao Y.C."/>
            <person name="Liu J.Z."/>
            <person name="Shao H.Z."/>
            <person name="Wang X."/>
            <person name="Wang C.C."/>
            <person name="Yang T.C."/>
            <person name="Huo Q.B."/>
            <person name="Li W."/>
            <person name="Chen H.Y."/>
            <person name="Chen S.E."/>
            <person name="Zhou L.G."/>
            <person name="Ni X.B."/>
            <person name="Tian J.H."/>
            <person name="Sheng Y."/>
            <person name="Liu T."/>
            <person name="Pan Y.S."/>
            <person name="Xia L.Y."/>
            <person name="Li J."/>
            <person name="Zhao F."/>
            <person name="Cao W.C."/>
        </authorList>
    </citation>
    <scope>NUCLEOTIDE SEQUENCE</scope>
    <source>
        <strain evidence="2">Rsan-2018</strain>
    </source>
</reference>
<dbReference type="Proteomes" id="UP000821837">
    <property type="component" value="Chromosome 1"/>
</dbReference>
<gene>
    <name evidence="2" type="ORF">HPB52_005588</name>
</gene>
<accession>A0A9D4T7N5</accession>
<proteinExistence type="predicted"/>
<keyword evidence="3" id="KW-1185">Reference proteome</keyword>
<dbReference type="EMBL" id="JABSTV010001245">
    <property type="protein sequence ID" value="KAH7982548.1"/>
    <property type="molecule type" value="Genomic_DNA"/>
</dbReference>
<comment type="caution">
    <text evidence="2">The sequence shown here is derived from an EMBL/GenBank/DDBJ whole genome shotgun (WGS) entry which is preliminary data.</text>
</comment>
<dbReference type="VEuPathDB" id="VectorBase:RSAN_034618"/>
<name>A0A9D4T7N5_RHISA</name>
<protein>
    <submittedName>
        <fullName evidence="2">Uncharacterized protein</fullName>
    </submittedName>
</protein>
<reference evidence="2" key="2">
    <citation type="submission" date="2021-09" db="EMBL/GenBank/DDBJ databases">
        <authorList>
            <person name="Jia N."/>
            <person name="Wang J."/>
            <person name="Shi W."/>
            <person name="Du L."/>
            <person name="Sun Y."/>
            <person name="Zhan W."/>
            <person name="Jiang J."/>
            <person name="Wang Q."/>
            <person name="Zhang B."/>
            <person name="Ji P."/>
            <person name="Sakyi L.B."/>
            <person name="Cui X."/>
            <person name="Yuan T."/>
            <person name="Jiang B."/>
            <person name="Yang W."/>
            <person name="Lam T.T.-Y."/>
            <person name="Chang Q."/>
            <person name="Ding S."/>
            <person name="Wang X."/>
            <person name="Zhu J."/>
            <person name="Ruan X."/>
            <person name="Zhao L."/>
            <person name="Wei J."/>
            <person name="Que T."/>
            <person name="Du C."/>
            <person name="Cheng J."/>
            <person name="Dai P."/>
            <person name="Han X."/>
            <person name="Huang E."/>
            <person name="Gao Y."/>
            <person name="Liu J."/>
            <person name="Shao H."/>
            <person name="Ye R."/>
            <person name="Li L."/>
            <person name="Wei W."/>
            <person name="Wang X."/>
            <person name="Wang C."/>
            <person name="Huo Q."/>
            <person name="Li W."/>
            <person name="Guo W."/>
            <person name="Chen H."/>
            <person name="Chen S."/>
            <person name="Zhou L."/>
            <person name="Zhou L."/>
            <person name="Ni X."/>
            <person name="Tian J."/>
            <person name="Zhou Y."/>
            <person name="Sheng Y."/>
            <person name="Liu T."/>
            <person name="Pan Y."/>
            <person name="Xia L."/>
            <person name="Li J."/>
            <person name="Zhao F."/>
            <person name="Cao W."/>
        </authorList>
    </citation>
    <scope>NUCLEOTIDE SEQUENCE</scope>
    <source>
        <strain evidence="2">Rsan-2018</strain>
        <tissue evidence="2">Larvae</tissue>
    </source>
</reference>
<sequence length="189" mass="20531">MELLRTKRRFLRTVIAKGLSTLDVLLADSTTPVSKLQEVPELIVAKNAQLIGLDHEVQATLHDDELEADLTTSYEYDEKVIHAKTRVHLATASRPPNIAAHSVSTARPNNAPFTSKPQDAAISASTVASVSRFAPAQLRSPSHDSQSDLESAIGKQTPLVDPHPVPQSTQERSHVSVSFPKTFQCHSVA</sequence>
<evidence type="ECO:0000313" key="3">
    <source>
        <dbReference type="Proteomes" id="UP000821837"/>
    </source>
</evidence>
<evidence type="ECO:0000256" key="1">
    <source>
        <dbReference type="SAM" id="MobiDB-lite"/>
    </source>
</evidence>
<feature type="compositionally biased region" description="Polar residues" evidence="1">
    <location>
        <begin position="166"/>
        <end position="176"/>
    </location>
</feature>